<evidence type="ECO:0000313" key="2">
    <source>
        <dbReference type="Proteomes" id="UP001149165"/>
    </source>
</evidence>
<protein>
    <submittedName>
        <fullName evidence="1">Isoprenoid synthase domain-containing protein</fullName>
    </submittedName>
</protein>
<dbReference type="InterPro" id="IPR008949">
    <property type="entry name" value="Isoprenoid_synthase_dom_sf"/>
</dbReference>
<evidence type="ECO:0000313" key="1">
    <source>
        <dbReference type="EMBL" id="KAJ5109199.1"/>
    </source>
</evidence>
<dbReference type="SUPFAM" id="SSF48576">
    <property type="entry name" value="Terpenoid synthases"/>
    <property type="match status" value="1"/>
</dbReference>
<keyword evidence="2" id="KW-1185">Reference proteome</keyword>
<organism evidence="1 2">
    <name type="scientific">Penicillium angulare</name>
    <dbReference type="NCBI Taxonomy" id="116970"/>
    <lineage>
        <taxon>Eukaryota</taxon>
        <taxon>Fungi</taxon>
        <taxon>Dikarya</taxon>
        <taxon>Ascomycota</taxon>
        <taxon>Pezizomycotina</taxon>
        <taxon>Eurotiomycetes</taxon>
        <taxon>Eurotiomycetidae</taxon>
        <taxon>Eurotiales</taxon>
        <taxon>Aspergillaceae</taxon>
        <taxon>Penicillium</taxon>
    </lineage>
</organism>
<reference evidence="1" key="2">
    <citation type="journal article" date="2023" name="IMA Fungus">
        <title>Comparative genomic study of the Penicillium genus elucidates a diverse pangenome and 15 lateral gene transfer events.</title>
        <authorList>
            <person name="Petersen C."/>
            <person name="Sorensen T."/>
            <person name="Nielsen M.R."/>
            <person name="Sondergaard T.E."/>
            <person name="Sorensen J.L."/>
            <person name="Fitzpatrick D.A."/>
            <person name="Frisvad J.C."/>
            <person name="Nielsen K.L."/>
        </authorList>
    </citation>
    <scope>NUCLEOTIDE SEQUENCE</scope>
    <source>
        <strain evidence="1">IBT 30069</strain>
    </source>
</reference>
<dbReference type="AlphaFoldDB" id="A0A9W9KJR0"/>
<comment type="caution">
    <text evidence="1">The sequence shown here is derived from an EMBL/GenBank/DDBJ whole genome shotgun (WGS) entry which is preliminary data.</text>
</comment>
<gene>
    <name evidence="1" type="ORF">N7456_005874</name>
</gene>
<name>A0A9W9KJR0_9EURO</name>
<reference evidence="1" key="1">
    <citation type="submission" date="2022-11" db="EMBL/GenBank/DDBJ databases">
        <authorList>
            <person name="Petersen C."/>
        </authorList>
    </citation>
    <scope>NUCLEOTIDE SEQUENCE</scope>
    <source>
        <strain evidence="1">IBT 30069</strain>
    </source>
</reference>
<dbReference type="Proteomes" id="UP001149165">
    <property type="component" value="Unassembled WGS sequence"/>
</dbReference>
<proteinExistence type="predicted"/>
<dbReference type="Gene3D" id="1.10.600.10">
    <property type="entry name" value="Farnesyl Diphosphate Synthase"/>
    <property type="match status" value="1"/>
</dbReference>
<sequence>MQLTSAKLKPVLANKFTNYLDFLLIFIDDEAAQRTPFLDWITMADMAKRELADVKDRALRFAIYMNCLSSERRIQLILEMQTPTLMIDEAYEIHSNSHAHKMLSNRIASGNGGGQYIELIKGSVDYPSPSKFKDRYENFEEFMDFRHMDGGMGLVAMCWTLTNFAIGSGANYEDPRFKRFLRLLRDHILISNDIASFDKELKDYKNGKFFNFVKTQGVMILKDLLALPTIDAAKSVLYAYQLEYGKLIDAKLEKLQSKCLTDDEWYLLDAYVIATTGNVMEAATMTRVPVFNSSYFEPDQ</sequence>
<accession>A0A9W9KJR0</accession>
<dbReference type="Pfam" id="PF19086">
    <property type="entry name" value="Terpene_syn_C_2"/>
    <property type="match status" value="1"/>
</dbReference>
<dbReference type="OrthoDB" id="3004402at2759"/>
<dbReference type="EMBL" id="JAPQKH010000003">
    <property type="protein sequence ID" value="KAJ5109199.1"/>
    <property type="molecule type" value="Genomic_DNA"/>
</dbReference>